<dbReference type="Proteomes" id="UP001501594">
    <property type="component" value="Unassembled WGS sequence"/>
</dbReference>
<evidence type="ECO:0008006" key="3">
    <source>
        <dbReference type="Google" id="ProtNLM"/>
    </source>
</evidence>
<name>A0ABP8E1E8_9MICO</name>
<proteinExistence type="predicted"/>
<dbReference type="EMBL" id="BAABAU010000001">
    <property type="protein sequence ID" value="GAA4265993.1"/>
    <property type="molecule type" value="Genomic_DNA"/>
</dbReference>
<protein>
    <recommendedName>
        <fullName evidence="3">Immunity protein 50 of polymorphic toxin system</fullName>
    </recommendedName>
</protein>
<dbReference type="RefSeq" id="WP_344794827.1">
    <property type="nucleotide sequence ID" value="NZ_BAABAU010000001.1"/>
</dbReference>
<reference evidence="2" key="1">
    <citation type="journal article" date="2019" name="Int. J. Syst. Evol. Microbiol.">
        <title>The Global Catalogue of Microorganisms (GCM) 10K type strain sequencing project: providing services to taxonomists for standard genome sequencing and annotation.</title>
        <authorList>
            <consortium name="The Broad Institute Genomics Platform"/>
            <consortium name="The Broad Institute Genome Sequencing Center for Infectious Disease"/>
            <person name="Wu L."/>
            <person name="Ma J."/>
        </authorList>
    </citation>
    <scope>NUCLEOTIDE SEQUENCE [LARGE SCALE GENOMIC DNA]</scope>
    <source>
        <strain evidence="2">JCM 17442</strain>
    </source>
</reference>
<evidence type="ECO:0000313" key="2">
    <source>
        <dbReference type="Proteomes" id="UP001501594"/>
    </source>
</evidence>
<sequence length="126" mass="13819">MTGATFPAELVAGDEEWTLVDVTISHLETPSGVTFPIITITLAPRLVSWNRVGWVRLRAEVEVTLVDAISGRTISPHIVDGWDFPEWPADNVRLEILASMSASYFDSPLALRIALEIEDDRSAAGD</sequence>
<comment type="caution">
    <text evidence="1">The sequence shown here is derived from an EMBL/GenBank/DDBJ whole genome shotgun (WGS) entry which is preliminary data.</text>
</comment>
<keyword evidence="2" id="KW-1185">Reference proteome</keyword>
<organism evidence="1 2">
    <name type="scientific">Frondihabitans peucedani</name>
    <dbReference type="NCBI Taxonomy" id="598626"/>
    <lineage>
        <taxon>Bacteria</taxon>
        <taxon>Bacillati</taxon>
        <taxon>Actinomycetota</taxon>
        <taxon>Actinomycetes</taxon>
        <taxon>Micrococcales</taxon>
        <taxon>Microbacteriaceae</taxon>
        <taxon>Frondihabitans</taxon>
    </lineage>
</organism>
<accession>A0ABP8E1E8</accession>
<gene>
    <name evidence="1" type="ORF">GCM10022256_16050</name>
</gene>
<evidence type="ECO:0000313" key="1">
    <source>
        <dbReference type="EMBL" id="GAA4265993.1"/>
    </source>
</evidence>